<accession>A0A484G390</accession>
<dbReference type="Gene3D" id="3.40.50.150">
    <property type="entry name" value="Vaccinia Virus protein VP39"/>
    <property type="match status" value="1"/>
</dbReference>
<keyword evidence="3" id="KW-0808">Transferase</keyword>
<dbReference type="STRING" id="1213857.A0A484G390"/>
<reference evidence="4" key="2">
    <citation type="journal article" date="2019" name="Mol. Plant Microbe Interact.">
        <title>Genome sequence resources for four phytopathogenic fungi from the Colletotrichum orbiculare species complex.</title>
        <authorList>
            <person name="Gan P."/>
            <person name="Tsushima A."/>
            <person name="Narusaka M."/>
            <person name="Narusaka Y."/>
            <person name="Takano Y."/>
            <person name="Kubo Y."/>
            <person name="Shirasu K."/>
        </authorList>
    </citation>
    <scope>GENOME REANNOTATION</scope>
    <source>
        <strain evidence="4">104-T / ATCC 96160 / CBS 514.97 / LARS 414 / MAFF 240422</strain>
    </source>
</reference>
<reference evidence="4" key="1">
    <citation type="journal article" date="2013" name="New Phytol.">
        <title>Comparative genomic and transcriptomic analyses reveal the hemibiotrophic stage shift of Colletotrichum fungi.</title>
        <authorList>
            <person name="Gan P."/>
            <person name="Ikeda K."/>
            <person name="Irieda H."/>
            <person name="Narusaka M."/>
            <person name="O'Connell R.J."/>
            <person name="Narusaka Y."/>
            <person name="Takano Y."/>
            <person name="Kubo Y."/>
            <person name="Shirasu K."/>
        </authorList>
    </citation>
    <scope>NUCLEOTIDE SEQUENCE [LARGE SCALE GENOMIC DNA]</scope>
    <source>
        <strain evidence="4">104-T / ATCC 96160 / CBS 514.97 / LARS 414 / MAFF 240422</strain>
    </source>
</reference>
<evidence type="ECO:0000256" key="2">
    <source>
        <dbReference type="SAM" id="MobiDB-lite"/>
    </source>
</evidence>
<proteinExistence type="inferred from homology"/>
<evidence type="ECO:0000313" key="3">
    <source>
        <dbReference type="EMBL" id="TDZ24244.1"/>
    </source>
</evidence>
<protein>
    <submittedName>
        <fullName evidence="3">Methyltransferase tdiE</fullName>
    </submittedName>
</protein>
<keyword evidence="3" id="KW-0489">Methyltransferase</keyword>
<evidence type="ECO:0000256" key="1">
    <source>
        <dbReference type="ARBA" id="ARBA00038158"/>
    </source>
</evidence>
<dbReference type="SUPFAM" id="SSF53335">
    <property type="entry name" value="S-adenosyl-L-methionine-dependent methyltransferases"/>
    <property type="match status" value="1"/>
</dbReference>
<dbReference type="InterPro" id="IPR029063">
    <property type="entry name" value="SAM-dependent_MTases_sf"/>
</dbReference>
<name>A0A484G390_COLOR</name>
<comment type="caution">
    <text evidence="3">The sequence shown here is derived from an EMBL/GenBank/DDBJ whole genome shotgun (WGS) entry which is preliminary data.</text>
</comment>
<dbReference type="Pfam" id="PF13489">
    <property type="entry name" value="Methyltransf_23"/>
    <property type="match status" value="1"/>
</dbReference>
<feature type="compositionally biased region" description="Basic and acidic residues" evidence="2">
    <location>
        <begin position="1"/>
        <end position="18"/>
    </location>
</feature>
<gene>
    <name evidence="3" type="primary">tdiE-1</name>
    <name evidence="3" type="ORF">Cob_v002744</name>
</gene>
<dbReference type="GO" id="GO:0032259">
    <property type="term" value="P:methylation"/>
    <property type="evidence" value="ECO:0007669"/>
    <property type="project" value="UniProtKB-KW"/>
</dbReference>
<comment type="similarity">
    <text evidence="1">Belongs to the methyltransferase superfamily. LaeA methyltransferase family.</text>
</comment>
<dbReference type="CDD" id="cd02440">
    <property type="entry name" value="AdoMet_MTases"/>
    <property type="match status" value="1"/>
</dbReference>
<sequence>MHQSRADEAVDHEIHVTAEDVTTDDDQSETQSVASSSTSLADSIRDYVFENGRTYHRYKEGKYNIPNDERETERLDMQHHIALMTLGGKLGIAPPCEPDAEVHRALDLGTGSGIWAIHFAEDHPEADVIGVDLSPTQPDFVPPNVKFEVDDIEEEWTYSKPFDYIHSRFMSSSVSSWKDYLTKCYDNLTPGGYLELKEGQMEPRSDDASFPADCALSRYAALLREAAFKFGRVYVEPPSLKPLMAEVGFENVTLVRYQWPTNDWPRDPKWKEVGIWNHQNTTDALESLDLAPLTRAHGWSRAEVDVFLGDVRKDLKKRAIHAYFPVYVVYGRKPLKEENHTVASTPAPNKCCKKVYEG</sequence>
<dbReference type="EMBL" id="AMCV02000005">
    <property type="protein sequence ID" value="TDZ24244.1"/>
    <property type="molecule type" value="Genomic_DNA"/>
</dbReference>
<dbReference type="PANTHER" id="PTHR43591">
    <property type="entry name" value="METHYLTRANSFERASE"/>
    <property type="match status" value="1"/>
</dbReference>
<organism evidence="3 4">
    <name type="scientific">Colletotrichum orbiculare (strain 104-T / ATCC 96160 / CBS 514.97 / LARS 414 / MAFF 240422)</name>
    <name type="common">Cucumber anthracnose fungus</name>
    <name type="synonym">Colletotrichum lagenarium</name>
    <dbReference type="NCBI Taxonomy" id="1213857"/>
    <lineage>
        <taxon>Eukaryota</taxon>
        <taxon>Fungi</taxon>
        <taxon>Dikarya</taxon>
        <taxon>Ascomycota</taxon>
        <taxon>Pezizomycotina</taxon>
        <taxon>Sordariomycetes</taxon>
        <taxon>Hypocreomycetidae</taxon>
        <taxon>Glomerellales</taxon>
        <taxon>Glomerellaceae</taxon>
        <taxon>Colletotrichum</taxon>
        <taxon>Colletotrichum orbiculare species complex</taxon>
    </lineage>
</organism>
<evidence type="ECO:0000313" key="4">
    <source>
        <dbReference type="Proteomes" id="UP000014480"/>
    </source>
</evidence>
<dbReference type="AlphaFoldDB" id="A0A484G390"/>
<dbReference type="OrthoDB" id="2013972at2759"/>
<dbReference type="PANTHER" id="PTHR43591:SF24">
    <property type="entry name" value="2-METHOXY-6-POLYPRENYL-1,4-BENZOQUINOL METHYLASE, MITOCHONDRIAL"/>
    <property type="match status" value="1"/>
</dbReference>
<feature type="region of interest" description="Disordered" evidence="2">
    <location>
        <begin position="1"/>
        <end position="37"/>
    </location>
</feature>
<dbReference type="Proteomes" id="UP000014480">
    <property type="component" value="Unassembled WGS sequence"/>
</dbReference>
<dbReference type="GO" id="GO:0008168">
    <property type="term" value="F:methyltransferase activity"/>
    <property type="evidence" value="ECO:0007669"/>
    <property type="project" value="UniProtKB-KW"/>
</dbReference>
<keyword evidence="4" id="KW-1185">Reference proteome</keyword>